<organism evidence="3 4">
    <name type="scientific">Chishuiella changwenlii</name>
    <dbReference type="NCBI Taxonomy" id="1434701"/>
    <lineage>
        <taxon>Bacteria</taxon>
        <taxon>Pseudomonadati</taxon>
        <taxon>Bacteroidota</taxon>
        <taxon>Flavobacteriia</taxon>
        <taxon>Flavobacteriales</taxon>
        <taxon>Weeksellaceae</taxon>
        <taxon>Chishuiella</taxon>
    </lineage>
</organism>
<dbReference type="Proteomes" id="UP000650994">
    <property type="component" value="Unassembled WGS sequence"/>
</dbReference>
<dbReference type="Proteomes" id="UP000184120">
    <property type="component" value="Unassembled WGS sequence"/>
</dbReference>
<evidence type="ECO:0000259" key="1">
    <source>
        <dbReference type="SMART" id="SM00479"/>
    </source>
</evidence>
<dbReference type="InterPro" id="IPR036397">
    <property type="entry name" value="RNaseH_sf"/>
</dbReference>
<dbReference type="CDD" id="cd06130">
    <property type="entry name" value="DNA_pol_III_epsilon_like"/>
    <property type="match status" value="1"/>
</dbReference>
<proteinExistence type="predicted"/>
<reference evidence="3" key="3">
    <citation type="submission" date="2016-11" db="EMBL/GenBank/DDBJ databases">
        <authorList>
            <person name="Jaros S."/>
            <person name="Januszkiewicz K."/>
            <person name="Wedrychowicz H."/>
        </authorList>
    </citation>
    <scope>NUCLEOTIDE SEQUENCE [LARGE SCALE GENOMIC DNA]</scope>
    <source>
        <strain evidence="3">DSM 27989</strain>
    </source>
</reference>
<dbReference type="SUPFAM" id="SSF53098">
    <property type="entry name" value="Ribonuclease H-like"/>
    <property type="match status" value="1"/>
</dbReference>
<dbReference type="OrthoDB" id="9803913at2"/>
<reference evidence="2" key="5">
    <citation type="submission" date="2024-05" db="EMBL/GenBank/DDBJ databases">
        <authorList>
            <person name="Sun Q."/>
            <person name="Zhou Y."/>
        </authorList>
    </citation>
    <scope>NUCLEOTIDE SEQUENCE</scope>
    <source>
        <strain evidence="2">CGMCC 1.12707</strain>
    </source>
</reference>
<dbReference type="AlphaFoldDB" id="A0A1M7AIA6"/>
<sequence>MENFVAIDFETANNYRNSACAVGIVTVTDNVITDEFHTLIQPPLNQYNYHNIMVHGIRPEDTIDAPTFDDVYFEIKNRLQNQIVVAHNESFDRSVLRKTMEYYDLNYSILNLSEKWQCTYRILKSKGIVPTKLSDCAKRFNLELNHHEALSDARVCAQLYLLQQLNF</sequence>
<evidence type="ECO:0000313" key="3">
    <source>
        <dbReference type="EMBL" id="SHL42325.1"/>
    </source>
</evidence>
<evidence type="ECO:0000313" key="4">
    <source>
        <dbReference type="Proteomes" id="UP000184120"/>
    </source>
</evidence>
<keyword evidence="5" id="KW-1185">Reference proteome</keyword>
<dbReference type="SMART" id="SM00479">
    <property type="entry name" value="EXOIII"/>
    <property type="match status" value="1"/>
</dbReference>
<evidence type="ECO:0000313" key="5">
    <source>
        <dbReference type="Proteomes" id="UP000650994"/>
    </source>
</evidence>
<dbReference type="InterPro" id="IPR012337">
    <property type="entry name" value="RNaseH-like_sf"/>
</dbReference>
<dbReference type="EMBL" id="FRBH01000009">
    <property type="protein sequence ID" value="SHL42325.1"/>
    <property type="molecule type" value="Genomic_DNA"/>
</dbReference>
<dbReference type="GO" id="GO:0006259">
    <property type="term" value="P:DNA metabolic process"/>
    <property type="evidence" value="ECO:0007669"/>
    <property type="project" value="UniProtKB-ARBA"/>
</dbReference>
<dbReference type="GO" id="GO:0008408">
    <property type="term" value="F:3'-5' exonuclease activity"/>
    <property type="evidence" value="ECO:0007669"/>
    <property type="project" value="TreeGrafter"/>
</dbReference>
<protein>
    <submittedName>
        <fullName evidence="2">DNA polymerase III subunit epsilon</fullName>
    </submittedName>
    <submittedName>
        <fullName evidence="3">DNA polymerase-3 subunit epsilon</fullName>
    </submittedName>
</protein>
<dbReference type="GO" id="GO:0003676">
    <property type="term" value="F:nucleic acid binding"/>
    <property type="evidence" value="ECO:0007669"/>
    <property type="project" value="InterPro"/>
</dbReference>
<feature type="domain" description="Exonuclease" evidence="1">
    <location>
        <begin position="3"/>
        <end position="167"/>
    </location>
</feature>
<dbReference type="GO" id="GO:0005829">
    <property type="term" value="C:cytosol"/>
    <property type="evidence" value="ECO:0007669"/>
    <property type="project" value="TreeGrafter"/>
</dbReference>
<dbReference type="PANTHER" id="PTHR30231">
    <property type="entry name" value="DNA POLYMERASE III SUBUNIT EPSILON"/>
    <property type="match status" value="1"/>
</dbReference>
<gene>
    <name evidence="2" type="primary">dnaQ</name>
    <name evidence="2" type="ORF">GCM10010984_05080</name>
    <name evidence="3" type="ORF">SAMN05443634_10939</name>
</gene>
<dbReference type="STRING" id="1434701.SAMN05443634_10939"/>
<dbReference type="Pfam" id="PF00929">
    <property type="entry name" value="RNase_T"/>
    <property type="match status" value="1"/>
</dbReference>
<reference evidence="4" key="2">
    <citation type="submission" date="2016-11" db="EMBL/GenBank/DDBJ databases">
        <authorList>
            <person name="Varghese N."/>
            <person name="Submissions S."/>
        </authorList>
    </citation>
    <scope>NUCLEOTIDE SEQUENCE [LARGE SCALE GENOMIC DNA]</scope>
    <source>
        <strain evidence="4">DSM 27989</strain>
    </source>
</reference>
<reference evidence="2" key="1">
    <citation type="journal article" date="2014" name="Int. J. Syst. Evol. Microbiol.">
        <title>Complete genome of a new Firmicutes species belonging to the dominant human colonic microbiota ('Ruminococcus bicirculans') reveals two chromosomes and a selective capacity to utilize plant glucans.</title>
        <authorList>
            <consortium name="NISC Comparative Sequencing Program"/>
            <person name="Wegmann U."/>
            <person name="Louis P."/>
            <person name="Goesmann A."/>
            <person name="Henrissat B."/>
            <person name="Duncan S.H."/>
            <person name="Flint H.J."/>
        </authorList>
    </citation>
    <scope>NUCLEOTIDE SEQUENCE</scope>
    <source>
        <strain evidence="2">CGMCC 1.12707</strain>
    </source>
</reference>
<dbReference type="Gene3D" id="3.30.420.10">
    <property type="entry name" value="Ribonuclease H-like superfamily/Ribonuclease H"/>
    <property type="match status" value="1"/>
</dbReference>
<accession>A0A1M7AIA6</accession>
<dbReference type="PANTHER" id="PTHR30231:SF42">
    <property type="entry name" value="EXONUCLEASE"/>
    <property type="match status" value="1"/>
</dbReference>
<evidence type="ECO:0000313" key="2">
    <source>
        <dbReference type="EMBL" id="GGE90346.1"/>
    </source>
</evidence>
<reference evidence="5" key="4">
    <citation type="journal article" date="2019" name="Int. J. Syst. Evol. Microbiol.">
        <title>The Global Catalogue of Microorganisms (GCM) 10K type strain sequencing project: providing services to taxonomists for standard genome sequencing and annotation.</title>
        <authorList>
            <consortium name="The Broad Institute Genomics Platform"/>
            <consortium name="The Broad Institute Genome Sequencing Center for Infectious Disease"/>
            <person name="Wu L."/>
            <person name="Ma J."/>
        </authorList>
    </citation>
    <scope>NUCLEOTIDE SEQUENCE [LARGE SCALE GENOMIC DNA]</scope>
    <source>
        <strain evidence="5">CGMCC 1.12707</strain>
    </source>
</reference>
<dbReference type="EMBL" id="BMFL01000003">
    <property type="protein sequence ID" value="GGE90346.1"/>
    <property type="molecule type" value="Genomic_DNA"/>
</dbReference>
<dbReference type="InterPro" id="IPR013520">
    <property type="entry name" value="Ribonucl_H"/>
</dbReference>
<dbReference type="RefSeq" id="WP_072932939.1">
    <property type="nucleotide sequence ID" value="NZ_BMFL01000003.1"/>
</dbReference>
<name>A0A1M7AIA6_9FLAO</name>